<dbReference type="EMBL" id="JAGZSV010000040">
    <property type="protein sequence ID" value="MBS6940542.1"/>
    <property type="molecule type" value="Genomic_DNA"/>
</dbReference>
<keyword evidence="3" id="KW-0663">Pyridoxal phosphate</keyword>
<dbReference type="SUPFAM" id="SSF53383">
    <property type="entry name" value="PLP-dependent transferases"/>
    <property type="match status" value="1"/>
</dbReference>
<proteinExistence type="inferred from homology"/>
<evidence type="ECO:0000256" key="2">
    <source>
        <dbReference type="ARBA" id="ARBA00006966"/>
    </source>
</evidence>
<dbReference type="Pfam" id="PF01212">
    <property type="entry name" value="Beta_elim_lyase"/>
    <property type="match status" value="1"/>
</dbReference>
<reference evidence="5" key="1">
    <citation type="submission" date="2021-02" db="EMBL/GenBank/DDBJ databases">
        <title>Infant gut strain persistence is associated with maternal origin, phylogeny, and functional potential including surface adhesion and iron acquisition.</title>
        <authorList>
            <person name="Lou Y.C."/>
        </authorList>
    </citation>
    <scope>NUCLEOTIDE SEQUENCE</scope>
    <source>
        <strain evidence="5">L2_039_000G1_dasL2_039_000G1_concoct_11</strain>
    </source>
</reference>
<dbReference type="InterPro" id="IPR015421">
    <property type="entry name" value="PyrdxlP-dep_Trfase_major"/>
</dbReference>
<evidence type="ECO:0000259" key="4">
    <source>
        <dbReference type="Pfam" id="PF01212"/>
    </source>
</evidence>
<keyword evidence="5" id="KW-0032">Aminotransferase</keyword>
<sequence>MHSFRNDYMEGAHPVVLDALVRTNAEQHPGYTEDAWCEKAREAIRRAIARADASGVLDDAGIDPAALGVEFVAGGTMANLVSIAACLRPHECAIAAFDGHINVHETGAIEACGHKVLVTDDADGLLSVAGIEAVMKEHAYGNNFHMVKPRLLYLSLATETGLVPTVGDLRRLRAYADAHGLLVFIDGARLACGLASKRCDATLADVCAAADIFTIGGTKNGALFGEAIVIRNAGIKRDFRFIMKQKGAVTAKGRLLGVQFDALFSTTGAQAGVAEAVGDEALYFSLGRHAVALAMKLRETLRHHGFDAFASDSSTNQQFLVLDGERAEEFMRKFDADEIARPDDGHAVVRMTCSWATSEEDIEAVEDELARMENAR</sequence>
<protein>
    <submittedName>
        <fullName evidence="5">Aminotransferase class I/II-fold pyridoxal phosphate-dependent enzyme</fullName>
    </submittedName>
</protein>
<organism evidence="5 6">
    <name type="scientific">Slackia piriformis</name>
    <dbReference type="NCBI Taxonomy" id="626934"/>
    <lineage>
        <taxon>Bacteria</taxon>
        <taxon>Bacillati</taxon>
        <taxon>Actinomycetota</taxon>
        <taxon>Coriobacteriia</taxon>
        <taxon>Eggerthellales</taxon>
        <taxon>Eggerthellaceae</taxon>
        <taxon>Slackia</taxon>
    </lineage>
</organism>
<dbReference type="Gene3D" id="3.90.1150.10">
    <property type="entry name" value="Aspartate Aminotransferase, domain 1"/>
    <property type="match status" value="1"/>
</dbReference>
<keyword evidence="5" id="KW-0808">Transferase</keyword>
<dbReference type="GO" id="GO:0006520">
    <property type="term" value="P:amino acid metabolic process"/>
    <property type="evidence" value="ECO:0007669"/>
    <property type="project" value="InterPro"/>
</dbReference>
<comment type="caution">
    <text evidence="5">The sequence shown here is derived from an EMBL/GenBank/DDBJ whole genome shotgun (WGS) entry which is preliminary data.</text>
</comment>
<comment type="cofactor">
    <cofactor evidence="1">
        <name>pyridoxal 5'-phosphate</name>
        <dbReference type="ChEBI" id="CHEBI:597326"/>
    </cofactor>
</comment>
<dbReference type="PANTHER" id="PTHR48097">
    <property type="entry name" value="L-THREONINE ALDOLASE-RELATED"/>
    <property type="match status" value="1"/>
</dbReference>
<dbReference type="InterPro" id="IPR001597">
    <property type="entry name" value="ArAA_b-elim_lyase/Thr_aldolase"/>
</dbReference>
<dbReference type="AlphaFoldDB" id="A0A943UX64"/>
<accession>A0A943UX64</accession>
<name>A0A943UX64_9ACTN</name>
<dbReference type="Proteomes" id="UP000727506">
    <property type="component" value="Unassembled WGS sequence"/>
</dbReference>
<gene>
    <name evidence="5" type="ORF">KH142_03495</name>
</gene>
<dbReference type="GO" id="GO:0016829">
    <property type="term" value="F:lyase activity"/>
    <property type="evidence" value="ECO:0007669"/>
    <property type="project" value="InterPro"/>
</dbReference>
<dbReference type="InterPro" id="IPR015424">
    <property type="entry name" value="PyrdxlP-dep_Trfase"/>
</dbReference>
<evidence type="ECO:0000256" key="3">
    <source>
        <dbReference type="ARBA" id="ARBA00022898"/>
    </source>
</evidence>
<dbReference type="GO" id="GO:0008483">
    <property type="term" value="F:transaminase activity"/>
    <property type="evidence" value="ECO:0007669"/>
    <property type="project" value="UniProtKB-KW"/>
</dbReference>
<dbReference type="Gene3D" id="3.40.640.10">
    <property type="entry name" value="Type I PLP-dependent aspartate aminotransferase-like (Major domain)"/>
    <property type="match status" value="1"/>
</dbReference>
<evidence type="ECO:0000256" key="1">
    <source>
        <dbReference type="ARBA" id="ARBA00001933"/>
    </source>
</evidence>
<dbReference type="PANTHER" id="PTHR48097:SF5">
    <property type="entry name" value="LOW SPECIFICITY L-THREONINE ALDOLASE"/>
    <property type="match status" value="1"/>
</dbReference>
<feature type="domain" description="Aromatic amino acid beta-eliminating lyase/threonine aldolase" evidence="4">
    <location>
        <begin position="68"/>
        <end position="256"/>
    </location>
</feature>
<comment type="similarity">
    <text evidence="2">Belongs to the threonine aldolase family.</text>
</comment>
<dbReference type="InterPro" id="IPR015422">
    <property type="entry name" value="PyrdxlP-dep_Trfase_small"/>
</dbReference>
<evidence type="ECO:0000313" key="6">
    <source>
        <dbReference type="Proteomes" id="UP000727506"/>
    </source>
</evidence>
<evidence type="ECO:0000313" key="5">
    <source>
        <dbReference type="EMBL" id="MBS6940542.1"/>
    </source>
</evidence>